<dbReference type="Gene3D" id="3.40.50.12780">
    <property type="entry name" value="N-terminal domain of ligase-like"/>
    <property type="match status" value="1"/>
</dbReference>
<organism evidence="3 4">
    <name type="scientific">Leifsonia tongyongensis</name>
    <dbReference type="NCBI Taxonomy" id="1268043"/>
    <lineage>
        <taxon>Bacteria</taxon>
        <taxon>Bacillati</taxon>
        <taxon>Actinomycetota</taxon>
        <taxon>Actinomycetes</taxon>
        <taxon>Micrococcales</taxon>
        <taxon>Microbacteriaceae</taxon>
        <taxon>Leifsonia</taxon>
    </lineage>
</organism>
<dbReference type="InterPro" id="IPR045851">
    <property type="entry name" value="AMP-bd_C_sf"/>
</dbReference>
<evidence type="ECO:0000259" key="1">
    <source>
        <dbReference type="Pfam" id="PF00501"/>
    </source>
</evidence>
<dbReference type="PANTHER" id="PTHR43767:SF1">
    <property type="entry name" value="NONRIBOSOMAL PEPTIDE SYNTHASE PES1 (EUROFUNG)-RELATED"/>
    <property type="match status" value="1"/>
</dbReference>
<dbReference type="InterPro" id="IPR000873">
    <property type="entry name" value="AMP-dep_synth/lig_dom"/>
</dbReference>
<name>A0A6L9XUD7_9MICO</name>
<proteinExistence type="predicted"/>
<protein>
    <submittedName>
        <fullName evidence="3">Acyl-CoA synthetase</fullName>
    </submittedName>
</protein>
<dbReference type="InterPro" id="IPR020845">
    <property type="entry name" value="AMP-binding_CS"/>
</dbReference>
<keyword evidence="4" id="KW-1185">Reference proteome</keyword>
<evidence type="ECO:0000259" key="2">
    <source>
        <dbReference type="Pfam" id="PF13193"/>
    </source>
</evidence>
<feature type="domain" description="AMP-binding enzyme C-terminal" evidence="2">
    <location>
        <begin position="482"/>
        <end position="557"/>
    </location>
</feature>
<feature type="domain" description="AMP-dependent synthetase/ligase" evidence="1">
    <location>
        <begin position="37"/>
        <end position="426"/>
    </location>
</feature>
<dbReference type="Pfam" id="PF13193">
    <property type="entry name" value="AMP-binding_C"/>
    <property type="match status" value="1"/>
</dbReference>
<accession>A0A6L9XUD7</accession>
<dbReference type="Pfam" id="PF00501">
    <property type="entry name" value="AMP-binding"/>
    <property type="match status" value="1"/>
</dbReference>
<dbReference type="Proteomes" id="UP000474967">
    <property type="component" value="Unassembled WGS sequence"/>
</dbReference>
<dbReference type="NCBIfam" id="NF005714">
    <property type="entry name" value="PRK07529.1"/>
    <property type="match status" value="1"/>
</dbReference>
<dbReference type="PANTHER" id="PTHR43767">
    <property type="entry name" value="LONG-CHAIN-FATTY-ACID--COA LIGASE"/>
    <property type="match status" value="1"/>
</dbReference>
<evidence type="ECO:0000313" key="4">
    <source>
        <dbReference type="Proteomes" id="UP000474967"/>
    </source>
</evidence>
<dbReference type="InterPro" id="IPR025110">
    <property type="entry name" value="AMP-bd_C"/>
</dbReference>
<dbReference type="InterPro" id="IPR050237">
    <property type="entry name" value="ATP-dep_AMP-bd_enzyme"/>
</dbReference>
<dbReference type="PROSITE" id="PS00455">
    <property type="entry name" value="AMP_BINDING"/>
    <property type="match status" value="1"/>
</dbReference>
<reference evidence="3 4" key="1">
    <citation type="journal article" date="2014" name="J. Microbiol.">
        <title>Diaminobutyricibacter tongyongensis gen. nov., sp. nov. and Homoserinibacter gongjuensis gen. nov., sp. nov. belong to the family Microbacteriaceae.</title>
        <authorList>
            <person name="Kim S.J."/>
            <person name="Ahn J.H."/>
            <person name="Weon H.Y."/>
            <person name="Hamada M."/>
            <person name="Suzuki K."/>
            <person name="Kwon S.W."/>
        </authorList>
    </citation>
    <scope>NUCLEOTIDE SEQUENCE [LARGE SCALE GENOMIC DNA]</scope>
    <source>
        <strain evidence="3 4">NBRC 108724</strain>
    </source>
</reference>
<evidence type="ECO:0000313" key="3">
    <source>
        <dbReference type="EMBL" id="NEN04999.1"/>
    </source>
</evidence>
<dbReference type="GO" id="GO:0016878">
    <property type="term" value="F:acid-thiol ligase activity"/>
    <property type="evidence" value="ECO:0007669"/>
    <property type="project" value="UniProtKB-ARBA"/>
</dbReference>
<dbReference type="Gene3D" id="3.30.300.30">
    <property type="match status" value="1"/>
</dbReference>
<comment type="caution">
    <text evidence="3">The sequence shown here is derived from an EMBL/GenBank/DDBJ whole genome shotgun (WGS) entry which is preliminary data.</text>
</comment>
<dbReference type="EMBL" id="JAAGWY010000001">
    <property type="protein sequence ID" value="NEN04999.1"/>
    <property type="molecule type" value="Genomic_DNA"/>
</dbReference>
<sequence>MTAMDTLTLRGPEDLATIEGVPLADRDIAFTTYDIVRRAAASSPDATATVWIPDPSKFADAHSWTFAELLAAVHRIGNALVRLGVGRQDAVTLVSPNTGSLFATILAAEAVGIAAPINPVFDVERIGELMRTTGSRVVVAAGPEIDPGLWERLLDAAGTLGLTALLALRPDGAGTAAPRLGHRDGVTVAYLETLAATADPESLMVPPPRPDDVASFFHTGGTTGAPKVAAHTHSNEATTAWALALAGDFRSGAAILAGLPLFHVNALMVTGLAPLVSGACSVWPGPRGYRDPGLYGSFWKIVEHYSVSAMSAVPTVYGALAAIEVDARIDSLSVAVVGAAPLPHAVREAFFARTGIQLREGYGLTEATCASSVVPPGAGATESVGQRLPYQHIKAVDIDTDGDWHDLPPGRVGELVISGPAVYAGYVRQTPAGRVLSRDGVVDGWLRTGDLGSIDENQIVSLRGRNKDVIIRGGHNIDPMVIEEALLSHPSVVAVGAVGWPDRKSGEVPVAYVVPKPGAAVAHRELMDWAAAHIDEAAARPVRLIELPELPLTAIGKPFKPALREDAAARAAREELEAAGQSGVDVAATHVEGQLTVTVAGSRADIASASSLLRDFEFVVTGVTP</sequence>
<dbReference type="InterPro" id="IPR042099">
    <property type="entry name" value="ANL_N_sf"/>
</dbReference>
<dbReference type="AlphaFoldDB" id="A0A6L9XUD7"/>
<gene>
    <name evidence="3" type="ORF">G3T36_03860</name>
</gene>
<dbReference type="SUPFAM" id="SSF56801">
    <property type="entry name" value="Acetyl-CoA synthetase-like"/>
    <property type="match status" value="1"/>
</dbReference>